<keyword evidence="2" id="KW-1185">Reference proteome</keyword>
<dbReference type="HOGENOM" id="CLU_075818_0_0_11"/>
<dbReference type="PATRIC" id="fig|1214101.3.peg.3904"/>
<evidence type="ECO:0000313" key="1">
    <source>
        <dbReference type="EMBL" id="CCK28227.1"/>
    </source>
</evidence>
<proteinExistence type="predicted"/>
<evidence type="ECO:0000313" key="2">
    <source>
        <dbReference type="Proteomes" id="UP000008043"/>
    </source>
</evidence>
<gene>
    <name evidence="1" type="ORF">BN159_3848</name>
</gene>
<dbReference type="STRING" id="1214101.BN159_3848"/>
<sequence length="292" mass="32253">MVSSSHEAMHHIYQEDPGVFARTFRTLDLPFPDPVAVSLMPTDLTELRPTERRVDTLLKIDTASGDSHLLIVEAQGKKDQRKPSSWAYYVAHLQEKYGVPPVLLVMCQDLGTAAWAAKPFTVGPPQWPTLTLRPLVLGPHNVPIITDPSAAARDIPLATLSAITHAKNPNAPAILKALAVALKTVDEETARIFAELTELGLGDVLAAETWRQLMSVDLSFFRSETSQRLRAESRAEDILLILDTRGVEVPESVRDRITTCTDLDELRVWLTRALTVDSVDDLFTEAETEAEA</sequence>
<protein>
    <recommendedName>
        <fullName evidence="3">Transposase (putative) YhgA-like domain-containing protein</fullName>
    </recommendedName>
</protein>
<organism evidence="1 2">
    <name type="scientific">Streptomyces davaonensis (strain DSM 101723 / JCM 4913 / KCC S-0913 / 768)</name>
    <dbReference type="NCBI Taxonomy" id="1214101"/>
    <lineage>
        <taxon>Bacteria</taxon>
        <taxon>Bacillati</taxon>
        <taxon>Actinomycetota</taxon>
        <taxon>Actinomycetes</taxon>
        <taxon>Kitasatosporales</taxon>
        <taxon>Streptomycetaceae</taxon>
        <taxon>Streptomyces</taxon>
    </lineage>
</organism>
<dbReference type="Proteomes" id="UP000008043">
    <property type="component" value="Chromosome"/>
</dbReference>
<dbReference type="EMBL" id="HE971709">
    <property type="protein sequence ID" value="CCK28227.1"/>
    <property type="molecule type" value="Genomic_DNA"/>
</dbReference>
<name>K4R520_STRDJ</name>
<dbReference type="KEGG" id="sdv:BN159_3848"/>
<dbReference type="OrthoDB" id="4533444at2"/>
<dbReference type="eggNOG" id="COG5464">
    <property type="taxonomic scope" value="Bacteria"/>
</dbReference>
<dbReference type="PANTHER" id="PTHR34613:SF1">
    <property type="entry name" value="SLL6017 PROTEIN"/>
    <property type="match status" value="1"/>
</dbReference>
<dbReference type="PANTHER" id="PTHR34613">
    <property type="entry name" value="SLL0800 PROTEIN"/>
    <property type="match status" value="1"/>
</dbReference>
<reference evidence="1 2" key="1">
    <citation type="journal article" date="2012" name="J. Bacteriol.">
        <title>Genome sequence of the bacterium Streptomyces davawensis JCM 4913 and heterologous production of the unique antibiotic roseoflavin.</title>
        <authorList>
            <person name="Jankowitsch F."/>
            <person name="Schwarz J."/>
            <person name="Ruckert C."/>
            <person name="Gust B."/>
            <person name="Szczepanowski R."/>
            <person name="Blom J."/>
            <person name="Pelzer S."/>
            <person name="Kalinowski J."/>
            <person name="Mack M."/>
        </authorList>
    </citation>
    <scope>NUCLEOTIDE SEQUENCE [LARGE SCALE GENOMIC DNA]</scope>
    <source>
        <strain evidence="2">DSM 101723 / JCM 4913 / KCC S-0913 / 768</strain>
    </source>
</reference>
<evidence type="ECO:0008006" key="3">
    <source>
        <dbReference type="Google" id="ProtNLM"/>
    </source>
</evidence>
<dbReference type="AlphaFoldDB" id="K4R520"/>
<dbReference type="RefSeq" id="WP_015658582.1">
    <property type="nucleotide sequence ID" value="NC_020504.1"/>
</dbReference>
<accession>K4R520</accession>